<evidence type="ECO:0000313" key="1">
    <source>
        <dbReference type="EMBL" id="GMA89046.1"/>
    </source>
</evidence>
<protein>
    <submittedName>
        <fullName evidence="1">Uncharacterized protein</fullName>
    </submittedName>
</protein>
<sequence length="99" mass="10470">MPFWVYIGKTTRCSQPSTRCRLGVEGHQRVEEVGHAEAAVAPGLEVAHARGQVVGVVRELRGEGAHRVGDPGDEGLGGGEVVLLGVDRAVLRLHRAQAA</sequence>
<comment type="caution">
    <text evidence="1">The sequence shown here is derived from an EMBL/GenBank/DDBJ whole genome shotgun (WGS) entry which is preliminary data.</text>
</comment>
<gene>
    <name evidence="1" type="ORF">GCM10025868_42960</name>
</gene>
<organism evidence="1 2">
    <name type="scientific">Angustibacter aerolatus</name>
    <dbReference type="NCBI Taxonomy" id="1162965"/>
    <lineage>
        <taxon>Bacteria</taxon>
        <taxon>Bacillati</taxon>
        <taxon>Actinomycetota</taxon>
        <taxon>Actinomycetes</taxon>
        <taxon>Kineosporiales</taxon>
        <taxon>Kineosporiaceae</taxon>
    </lineage>
</organism>
<reference evidence="2" key="1">
    <citation type="journal article" date="2019" name="Int. J. Syst. Evol. Microbiol.">
        <title>The Global Catalogue of Microorganisms (GCM) 10K type strain sequencing project: providing services to taxonomists for standard genome sequencing and annotation.</title>
        <authorList>
            <consortium name="The Broad Institute Genomics Platform"/>
            <consortium name="The Broad Institute Genome Sequencing Center for Infectious Disease"/>
            <person name="Wu L."/>
            <person name="Ma J."/>
        </authorList>
    </citation>
    <scope>NUCLEOTIDE SEQUENCE [LARGE SCALE GENOMIC DNA]</scope>
    <source>
        <strain evidence="2">NBRC 108730</strain>
    </source>
</reference>
<dbReference type="EMBL" id="BSUZ01000001">
    <property type="protein sequence ID" value="GMA89046.1"/>
    <property type="molecule type" value="Genomic_DNA"/>
</dbReference>
<accession>A0ABQ6JQT0</accession>
<keyword evidence="2" id="KW-1185">Reference proteome</keyword>
<evidence type="ECO:0000313" key="2">
    <source>
        <dbReference type="Proteomes" id="UP001157017"/>
    </source>
</evidence>
<dbReference type="Proteomes" id="UP001157017">
    <property type="component" value="Unassembled WGS sequence"/>
</dbReference>
<proteinExistence type="predicted"/>
<name>A0ABQ6JQT0_9ACTN</name>